<accession>A0ABX2N0P8</accession>
<protein>
    <recommendedName>
        <fullName evidence="3">Trypsin-like serine protease</fullName>
    </recommendedName>
</protein>
<reference evidence="1 2" key="1">
    <citation type="submission" date="2020-06" db="EMBL/GenBank/DDBJ databases">
        <authorList>
            <person name="Kim S.-J."/>
            <person name="Park S.-J."/>
        </authorList>
    </citation>
    <scope>NUCLEOTIDE SEQUENCE [LARGE SCALE GENOMIC DNA]</scope>
    <source>
        <strain evidence="1 2">SW-151</strain>
    </source>
</reference>
<dbReference type="InterPro" id="IPR043504">
    <property type="entry name" value="Peptidase_S1_PA_chymotrypsin"/>
</dbReference>
<dbReference type="EMBL" id="JABWMH010000001">
    <property type="protein sequence ID" value="NVD27208.1"/>
    <property type="molecule type" value="Genomic_DNA"/>
</dbReference>
<dbReference type="Proteomes" id="UP000652427">
    <property type="component" value="Unassembled WGS sequence"/>
</dbReference>
<gene>
    <name evidence="1" type="ORF">HUO14_04700</name>
</gene>
<organism evidence="1 2">
    <name type="scientific">Parasphingorhabdus flavimaris</name>
    <dbReference type="NCBI Taxonomy" id="266812"/>
    <lineage>
        <taxon>Bacteria</taxon>
        <taxon>Pseudomonadati</taxon>
        <taxon>Pseudomonadota</taxon>
        <taxon>Alphaproteobacteria</taxon>
        <taxon>Sphingomonadales</taxon>
        <taxon>Sphingomonadaceae</taxon>
        <taxon>Parasphingorhabdus</taxon>
    </lineage>
</organism>
<proteinExistence type="predicted"/>
<dbReference type="Gene3D" id="2.40.10.10">
    <property type="entry name" value="Trypsin-like serine proteases"/>
    <property type="match status" value="2"/>
</dbReference>
<evidence type="ECO:0000313" key="1">
    <source>
        <dbReference type="EMBL" id="NVD27208.1"/>
    </source>
</evidence>
<name>A0ABX2N0P8_9SPHN</name>
<evidence type="ECO:0008006" key="3">
    <source>
        <dbReference type="Google" id="ProtNLM"/>
    </source>
</evidence>
<evidence type="ECO:0000313" key="2">
    <source>
        <dbReference type="Proteomes" id="UP000652427"/>
    </source>
</evidence>
<sequence>MGVRAGDWVAPGWRSTSTAGSTNPGAPCTLAFSVTFGTNLRGILTAGHCTEPKYINYGDHTVTFNAAYIERTTGNFDVAIYRTDGLNTDYQLYYKNTYGIPEFSSSGWLNTKNFIRGSNQWQGMSNCISGSVTGLACGKISSATYDWRGTGSSSFVRLTNTAQGDLSQGGDSGAPVFAYVNPNATRDISATGIHVAGSGSGNTAVSVYMPIDRIFDLGVSNLKLVTTPW</sequence>
<dbReference type="RefSeq" id="WP_176278679.1">
    <property type="nucleotide sequence ID" value="NZ_JABWMH010000001.1"/>
</dbReference>
<dbReference type="SUPFAM" id="SSF50494">
    <property type="entry name" value="Trypsin-like serine proteases"/>
    <property type="match status" value="1"/>
</dbReference>
<keyword evidence="2" id="KW-1185">Reference proteome</keyword>
<comment type="caution">
    <text evidence="1">The sequence shown here is derived from an EMBL/GenBank/DDBJ whole genome shotgun (WGS) entry which is preliminary data.</text>
</comment>
<dbReference type="InterPro" id="IPR009003">
    <property type="entry name" value="Peptidase_S1_PA"/>
</dbReference>